<proteinExistence type="predicted"/>
<feature type="compositionally biased region" description="Low complexity" evidence="1">
    <location>
        <begin position="12"/>
        <end position="23"/>
    </location>
</feature>
<dbReference type="Proteomes" id="UP000449906">
    <property type="component" value="Unassembled WGS sequence"/>
</dbReference>
<feature type="domain" description="Cupin type-2" evidence="2">
    <location>
        <begin position="100"/>
        <end position="170"/>
    </location>
</feature>
<dbReference type="InterPro" id="IPR013096">
    <property type="entry name" value="Cupin_2"/>
</dbReference>
<dbReference type="AlphaFoldDB" id="A0A7J5E4P0"/>
<protein>
    <submittedName>
        <fullName evidence="3">Cupin domain-containing protein</fullName>
    </submittedName>
</protein>
<evidence type="ECO:0000259" key="2">
    <source>
        <dbReference type="Pfam" id="PF07883"/>
    </source>
</evidence>
<dbReference type="InterPro" id="IPR014710">
    <property type="entry name" value="RmlC-like_jellyroll"/>
</dbReference>
<feature type="region of interest" description="Disordered" evidence="1">
    <location>
        <begin position="1"/>
        <end position="29"/>
    </location>
</feature>
<accession>A0A7J5E4P0</accession>
<feature type="region of interest" description="Disordered" evidence="1">
    <location>
        <begin position="174"/>
        <end position="202"/>
    </location>
</feature>
<comment type="caution">
    <text evidence="3">The sequence shown here is derived from an EMBL/GenBank/DDBJ whole genome shotgun (WGS) entry which is preliminary data.</text>
</comment>
<evidence type="ECO:0000256" key="1">
    <source>
        <dbReference type="SAM" id="MobiDB-lite"/>
    </source>
</evidence>
<name>A0A7J5E4P0_NOCSI</name>
<organism evidence="3 4">
    <name type="scientific">Nocardioides simplex</name>
    <name type="common">Arthrobacter simplex</name>
    <dbReference type="NCBI Taxonomy" id="2045"/>
    <lineage>
        <taxon>Bacteria</taxon>
        <taxon>Bacillati</taxon>
        <taxon>Actinomycetota</taxon>
        <taxon>Actinomycetes</taxon>
        <taxon>Propionibacteriales</taxon>
        <taxon>Nocardioidaceae</taxon>
        <taxon>Pimelobacter</taxon>
    </lineage>
</organism>
<dbReference type="Pfam" id="PF07883">
    <property type="entry name" value="Cupin_2"/>
    <property type="match status" value="1"/>
</dbReference>
<dbReference type="SUPFAM" id="SSF51182">
    <property type="entry name" value="RmlC-like cupins"/>
    <property type="match status" value="1"/>
</dbReference>
<dbReference type="Gene3D" id="2.60.120.10">
    <property type="entry name" value="Jelly Rolls"/>
    <property type="match status" value="1"/>
</dbReference>
<dbReference type="EMBL" id="WBVM01000001">
    <property type="protein sequence ID" value="KAB2813236.1"/>
    <property type="molecule type" value="Genomic_DNA"/>
</dbReference>
<reference evidence="3 4" key="1">
    <citation type="submission" date="2019-09" db="EMBL/GenBank/DDBJ databases">
        <title>Pimelobacter sp. isolated from Paulinella.</title>
        <authorList>
            <person name="Jeong S.E."/>
        </authorList>
    </citation>
    <scope>NUCLEOTIDE SEQUENCE [LARGE SCALE GENOMIC DNA]</scope>
    <source>
        <strain evidence="3 4">Pch-N</strain>
    </source>
</reference>
<evidence type="ECO:0000313" key="3">
    <source>
        <dbReference type="EMBL" id="KAB2813236.1"/>
    </source>
</evidence>
<dbReference type="InterPro" id="IPR011051">
    <property type="entry name" value="RmlC_Cupin_sf"/>
</dbReference>
<feature type="compositionally biased region" description="Polar residues" evidence="1">
    <location>
        <begin position="179"/>
        <end position="188"/>
    </location>
</feature>
<gene>
    <name evidence="3" type="ORF">F9L07_16330</name>
</gene>
<sequence length="202" mass="21771">MHFRGRAIGRTSSPTLVSASPRSSSRERNERTLMMKLVEGQVGPYSPPGPAAAHLQAHRWTREAQVNALAALPFHEYGIASLITGAGADPIDGISITVQLVPRGSATRGHQHSWWHLYFVTTGAVHLQTVDARQSVESAKLSDGDIVAIPPWIGHRFLADEATDCHLLNISNRPRETTRGTGQTNPVSFTGIAGARAREGGE</sequence>
<evidence type="ECO:0000313" key="4">
    <source>
        <dbReference type="Proteomes" id="UP000449906"/>
    </source>
</evidence>